<evidence type="ECO:0000256" key="1">
    <source>
        <dbReference type="SAM" id="SignalP"/>
    </source>
</evidence>
<dbReference type="RefSeq" id="WP_139621182.1">
    <property type="nucleotide sequence ID" value="NZ_VDMP01000013.1"/>
</dbReference>
<reference evidence="2 3" key="1">
    <citation type="journal article" date="2016" name="Int. J. Syst. Evol. Microbiol.">
        <title>Nocardioides albidus sp. nov., an actinobacterium isolated from garden soil.</title>
        <authorList>
            <person name="Singh H."/>
            <person name="Du J."/>
            <person name="Trinh H."/>
            <person name="Won K."/>
            <person name="Yang J.E."/>
            <person name="Yin C."/>
            <person name="Kook M."/>
            <person name="Yi T.H."/>
        </authorList>
    </citation>
    <scope>NUCLEOTIDE SEQUENCE [LARGE SCALE GENOMIC DNA]</scope>
    <source>
        <strain evidence="2 3">CCTCC AB 2015297</strain>
    </source>
</reference>
<gene>
    <name evidence="2" type="ORF">FHP29_01890</name>
</gene>
<sequence length="198" mass="21646">MRPHPVALVLPTLLTCSALGVLPAAMVSAAHAESVTVADPGGNVPPMLAIESARFSNRKKRVKVVVSAPEFSLQWVSWARLEVLVGKQKGNPGYRYHYQLSWDRDSGGMTLYESRAGTDGSLRIKCRGKRFHSDEAAGRITMSLPTRCLNGGAKVQMGYQHGSTQTQYGWDAVPSVDDAVDDYGLGQLPTFTRWLRRG</sequence>
<proteinExistence type="predicted"/>
<feature type="signal peptide" evidence="1">
    <location>
        <begin position="1"/>
        <end position="32"/>
    </location>
</feature>
<evidence type="ECO:0000313" key="2">
    <source>
        <dbReference type="EMBL" id="TNM48283.1"/>
    </source>
</evidence>
<keyword evidence="1" id="KW-0732">Signal</keyword>
<evidence type="ECO:0000313" key="3">
    <source>
        <dbReference type="Proteomes" id="UP000313231"/>
    </source>
</evidence>
<dbReference type="EMBL" id="VDMP01000013">
    <property type="protein sequence ID" value="TNM48283.1"/>
    <property type="molecule type" value="Genomic_DNA"/>
</dbReference>
<dbReference type="AlphaFoldDB" id="A0A5C4WJV3"/>
<dbReference type="Proteomes" id="UP000313231">
    <property type="component" value="Unassembled WGS sequence"/>
</dbReference>
<accession>A0A5C4WJV3</accession>
<name>A0A5C4WJV3_9ACTN</name>
<keyword evidence="3" id="KW-1185">Reference proteome</keyword>
<feature type="chain" id="PRO_5022974083" evidence="1">
    <location>
        <begin position="33"/>
        <end position="198"/>
    </location>
</feature>
<organism evidence="2 3">
    <name type="scientific">Nocardioides albidus</name>
    <dbReference type="NCBI Taxonomy" id="1517589"/>
    <lineage>
        <taxon>Bacteria</taxon>
        <taxon>Bacillati</taxon>
        <taxon>Actinomycetota</taxon>
        <taxon>Actinomycetes</taxon>
        <taxon>Propionibacteriales</taxon>
        <taxon>Nocardioidaceae</taxon>
        <taxon>Nocardioides</taxon>
    </lineage>
</organism>
<protein>
    <submittedName>
        <fullName evidence="2">Uncharacterized protein</fullName>
    </submittedName>
</protein>
<comment type="caution">
    <text evidence="2">The sequence shown here is derived from an EMBL/GenBank/DDBJ whole genome shotgun (WGS) entry which is preliminary data.</text>
</comment>